<organism evidence="3">
    <name type="scientific">Arthroderma gypseum (strain ATCC MYA-4604 / CBS 118893)</name>
    <name type="common">Microsporum gypseum</name>
    <dbReference type="NCBI Taxonomy" id="535722"/>
    <lineage>
        <taxon>Eukaryota</taxon>
        <taxon>Fungi</taxon>
        <taxon>Dikarya</taxon>
        <taxon>Ascomycota</taxon>
        <taxon>Pezizomycotina</taxon>
        <taxon>Eurotiomycetes</taxon>
        <taxon>Eurotiomycetidae</taxon>
        <taxon>Onygenales</taxon>
        <taxon>Arthrodermataceae</taxon>
        <taxon>Nannizzia</taxon>
    </lineage>
</organism>
<dbReference type="InterPro" id="IPR002575">
    <property type="entry name" value="Aminoglycoside_PTrfase"/>
</dbReference>
<dbReference type="InterPro" id="IPR051678">
    <property type="entry name" value="AGP_Transferase"/>
</dbReference>
<accession>E4V1D2</accession>
<dbReference type="PANTHER" id="PTHR21310">
    <property type="entry name" value="AMINOGLYCOSIDE PHOSPHOTRANSFERASE-RELATED-RELATED"/>
    <property type="match status" value="1"/>
</dbReference>
<name>E4V1D2_ARTGP</name>
<dbReference type="Gene3D" id="3.90.1200.10">
    <property type="match status" value="1"/>
</dbReference>
<evidence type="ECO:0000259" key="1">
    <source>
        <dbReference type="Pfam" id="PF01636"/>
    </source>
</evidence>
<dbReference type="AlphaFoldDB" id="E4V1D2"/>
<dbReference type="Proteomes" id="UP000002669">
    <property type="component" value="Unassembled WGS sequence"/>
</dbReference>
<dbReference type="eggNOG" id="ENOG502SEM4">
    <property type="taxonomic scope" value="Eukaryota"/>
</dbReference>
<dbReference type="SUPFAM" id="SSF56112">
    <property type="entry name" value="Protein kinase-like (PK-like)"/>
    <property type="match status" value="1"/>
</dbReference>
<dbReference type="EMBL" id="DS989827">
    <property type="protein sequence ID" value="EFR03847.1"/>
    <property type="molecule type" value="Genomic_DNA"/>
</dbReference>
<dbReference type="InParanoid" id="E4V1D2"/>
<dbReference type="InterPro" id="IPR011009">
    <property type="entry name" value="Kinase-like_dom_sf"/>
</dbReference>
<proteinExistence type="predicted"/>
<sequence length="311" mass="35936">MCGEFEEHLLYQYDEETLVHHINRSKISSGSSSLFFLSPNLVAKRYPRGEESGPLIAIRRARQLGIPVPSIQRVVESHDRHNIYVISDRIRGRTLEDAWISLSWLRSLLLAIQLRRFVRKMRSLTSKTAGSLSDGKCRSMWLGTYYGLPPHASSEAITAFVRYWYNVSPLPSRKRKAAAYRASSSSPSILTGTAATFEPDRHFPLTFSHQDLAPRNIIVDEKFRLWLLDWDQSGWYPIYFEYVCMQNFSIPFSWGLLAKVRWWMFCWVSVGIYSKEQEVLHQALVNFTRFAVDQEGIPLQGTAMRLPAQPR</sequence>
<dbReference type="OMA" id="FYPIYFE"/>
<gene>
    <name evidence="2" type="ORF">MGYG_06847</name>
</gene>
<dbReference type="Pfam" id="PF01636">
    <property type="entry name" value="APH"/>
    <property type="match status" value="1"/>
</dbReference>
<dbReference type="OrthoDB" id="3250044at2759"/>
<protein>
    <submittedName>
        <fullName evidence="2">Ankyrin repeat protein</fullName>
    </submittedName>
</protein>
<dbReference type="HOGENOM" id="CLU_021768_4_0_1"/>
<dbReference type="PANTHER" id="PTHR21310:SF15">
    <property type="entry name" value="AMINOGLYCOSIDE PHOSPHOTRANSFERASE DOMAIN-CONTAINING PROTEIN"/>
    <property type="match status" value="1"/>
</dbReference>
<evidence type="ECO:0000313" key="3">
    <source>
        <dbReference type="Proteomes" id="UP000002669"/>
    </source>
</evidence>
<dbReference type="GeneID" id="10026098"/>
<feature type="domain" description="Aminoglycoside phosphotransferase" evidence="1">
    <location>
        <begin position="27"/>
        <end position="251"/>
    </location>
</feature>
<evidence type="ECO:0000313" key="2">
    <source>
        <dbReference type="EMBL" id="EFR03847.1"/>
    </source>
</evidence>
<dbReference type="RefSeq" id="XP_003170855.1">
    <property type="nucleotide sequence ID" value="XM_003170807.1"/>
</dbReference>
<reference evidence="3" key="1">
    <citation type="journal article" date="2012" name="MBio">
        <title>Comparative genome analysis of Trichophyton rubrum and related dermatophytes reveals candidate genes involved in infection.</title>
        <authorList>
            <person name="Martinez D.A."/>
            <person name="Oliver B.G."/>
            <person name="Graeser Y."/>
            <person name="Goldberg J.M."/>
            <person name="Li W."/>
            <person name="Martinez-Rossi N.M."/>
            <person name="Monod M."/>
            <person name="Shelest E."/>
            <person name="Barton R.C."/>
            <person name="Birch E."/>
            <person name="Brakhage A.A."/>
            <person name="Chen Z."/>
            <person name="Gurr S.J."/>
            <person name="Heiman D."/>
            <person name="Heitman J."/>
            <person name="Kosti I."/>
            <person name="Rossi A."/>
            <person name="Saif S."/>
            <person name="Samalova M."/>
            <person name="Saunders C.W."/>
            <person name="Shea T."/>
            <person name="Summerbell R.C."/>
            <person name="Xu J."/>
            <person name="Young S."/>
            <person name="Zeng Q."/>
            <person name="Birren B.W."/>
            <person name="Cuomo C.A."/>
            <person name="White T.C."/>
        </authorList>
    </citation>
    <scope>NUCLEOTIDE SEQUENCE [LARGE SCALE GENOMIC DNA]</scope>
    <source>
        <strain evidence="3">ATCC MYA-4604 / CBS 118893</strain>
    </source>
</reference>
<dbReference type="STRING" id="535722.E4V1D2"/>
<dbReference type="VEuPathDB" id="FungiDB:MGYG_06847"/>
<keyword evidence="3" id="KW-1185">Reference proteome</keyword>